<reference evidence="2" key="1">
    <citation type="submission" date="2020-10" db="EMBL/GenBank/DDBJ databases">
        <title>Connecting structure to function with the recovery of over 1000 high-quality activated sludge metagenome-assembled genomes encoding full-length rRNA genes using long-read sequencing.</title>
        <authorList>
            <person name="Singleton C.M."/>
            <person name="Petriglieri F."/>
            <person name="Kristensen J.M."/>
            <person name="Kirkegaard R.H."/>
            <person name="Michaelsen T.Y."/>
            <person name="Andersen M.H."/>
            <person name="Karst S.M."/>
            <person name="Dueholm M.S."/>
            <person name="Nielsen P.H."/>
            <person name="Albertsen M."/>
        </authorList>
    </citation>
    <scope>NUCLEOTIDE SEQUENCE</scope>
    <source>
        <strain evidence="2">Hirt_18-Q3-R61-65_BATAC.395</strain>
    </source>
</reference>
<dbReference type="CDD" id="cd09627">
    <property type="entry name" value="DOMON_murB_like"/>
    <property type="match status" value="1"/>
</dbReference>
<evidence type="ECO:0000313" key="3">
    <source>
        <dbReference type="Proteomes" id="UP000886689"/>
    </source>
</evidence>
<dbReference type="Proteomes" id="UP000886689">
    <property type="component" value="Unassembled WGS sequence"/>
</dbReference>
<name>A0A9D7PT45_9PROT</name>
<evidence type="ECO:0000256" key="1">
    <source>
        <dbReference type="SAM" id="MobiDB-lite"/>
    </source>
</evidence>
<sequence>MLASSAQTHLLDLEPHPSHDAPPGLKIDAGIERLPDGGLQLGFVLHGGASQLDRVLLPEPGAAIRADGLWQHTCYEAFIGVPGQTAYREFNFSPSTAWAAYAFSDYRQAAPLPLGPVPPIAFLRSEGSLTLATTLAPGWLPKSQSQPLCLGLSAVIELVDGTRSYWALAHAAAQPDFHHRDSFTLTLTEHCRERP</sequence>
<comment type="caution">
    <text evidence="2">The sequence shown here is derived from an EMBL/GenBank/DDBJ whole genome shotgun (WGS) entry which is preliminary data.</text>
</comment>
<protein>
    <submittedName>
        <fullName evidence="2">DOMON-like domain-containing protein</fullName>
    </submittedName>
</protein>
<gene>
    <name evidence="2" type="ORF">IPL58_15260</name>
</gene>
<proteinExistence type="predicted"/>
<organism evidence="2 3">
    <name type="scientific">Candidatus Proximibacter danicus</name>
    <dbReference type="NCBI Taxonomy" id="2954365"/>
    <lineage>
        <taxon>Bacteria</taxon>
        <taxon>Pseudomonadati</taxon>
        <taxon>Pseudomonadota</taxon>
        <taxon>Betaproteobacteria</taxon>
        <taxon>Candidatus Proximibacter</taxon>
    </lineage>
</organism>
<feature type="region of interest" description="Disordered" evidence="1">
    <location>
        <begin position="1"/>
        <end position="29"/>
    </location>
</feature>
<dbReference type="AlphaFoldDB" id="A0A9D7PT45"/>
<evidence type="ECO:0000313" key="2">
    <source>
        <dbReference type="EMBL" id="MBK8525267.1"/>
    </source>
</evidence>
<accession>A0A9D7PT45</accession>
<dbReference type="EMBL" id="JADJUC010000028">
    <property type="protein sequence ID" value="MBK8525267.1"/>
    <property type="molecule type" value="Genomic_DNA"/>
</dbReference>